<keyword evidence="2" id="KW-0862">Zinc</keyword>
<dbReference type="InterPro" id="IPR052360">
    <property type="entry name" value="Transcr_Regulatory_Proteins"/>
</dbReference>
<dbReference type="GeneID" id="90003962"/>
<evidence type="ECO:0000256" key="1">
    <source>
        <dbReference type="ARBA" id="ARBA00022723"/>
    </source>
</evidence>
<proteinExistence type="predicted"/>
<evidence type="ECO:0000256" key="2">
    <source>
        <dbReference type="ARBA" id="ARBA00022833"/>
    </source>
</evidence>
<feature type="compositionally biased region" description="Polar residues" evidence="7">
    <location>
        <begin position="11"/>
        <end position="20"/>
    </location>
</feature>
<keyword evidence="3" id="KW-0805">Transcription regulation</keyword>
<evidence type="ECO:0000313" key="8">
    <source>
        <dbReference type="EMBL" id="KAK5937213.1"/>
    </source>
</evidence>
<feature type="compositionally biased region" description="Basic and acidic residues" evidence="7">
    <location>
        <begin position="63"/>
        <end position="91"/>
    </location>
</feature>
<keyword evidence="5" id="KW-0804">Transcription</keyword>
<keyword evidence="4" id="KW-0238">DNA-binding</keyword>
<dbReference type="PANTHER" id="PTHR36206">
    <property type="entry name" value="ASPERCRYPTIN BIOSYNTHESIS CLUSTER-SPECIFIC TRANSCRIPTION REGULATOR ATNN-RELATED"/>
    <property type="match status" value="1"/>
</dbReference>
<keyword evidence="6" id="KW-0539">Nucleus</keyword>
<feature type="compositionally biased region" description="Basic residues" evidence="7">
    <location>
        <begin position="28"/>
        <end position="56"/>
    </location>
</feature>
<name>A0ABR0R9B3_9EURO</name>
<keyword evidence="9" id="KW-1185">Reference proteome</keyword>
<protein>
    <submittedName>
        <fullName evidence="8">Uncharacterized protein</fullName>
    </submittedName>
</protein>
<dbReference type="RefSeq" id="XP_064725303.1">
    <property type="nucleotide sequence ID" value="XM_064878902.1"/>
</dbReference>
<evidence type="ECO:0000256" key="5">
    <source>
        <dbReference type="ARBA" id="ARBA00023163"/>
    </source>
</evidence>
<sequence length="596" mass="67660">MNSGLLWVNKDGTSSHLSRSSKAETARIRAHVQHLSIKSRTRRKSLPPPRSSRKNGKSVSDGQRSDEAQLVEEREQADDDKSCGRQPVDDKLQDNRMFANALTWLPAASPEEKRSFLFFLKRTAQEWSGYRDVAFWNMLVPQASAAHQSIFHSVTALGALHESLENAHDPDNEGHLQQLIWQQCSKAAHVANQGQISHTVALMSCIILVCLQNLQSNPVAFQMLKTGTNLINDLEFKVADGSLTLTTSEMTLLEDYLKPILERLGTRYCFIVDLPSAFALHVDAKQKLGLTRTEVPLLPQQFHTLLEARNSLEMIAAWSVINATSINPEFGVYCNKKDLVESLLTQWQDLLETIDAAAYKEHPNLGVSKLLLKAAGLVTKILLDTLGSNQECIFDKHIHKFKEIVRIYDHVSQTSRAKRRQKVSFGIDTGIIHTLAFVIGRCRDPQIRRDALALMERDDHVEGDMRASTGLNVLKKLVELEEAGRPILRQEDVHEEDRVRIWEDQQFWHSGLVKIYFIRSPYDPQRGALYQEVWVRMPVRISDEPDRPLSPTQQKTHDSELPNVVFARGMAAFLDENTGNYHKIHLSSFFLPMPRM</sequence>
<dbReference type="EMBL" id="JAVHJV010000018">
    <property type="protein sequence ID" value="KAK5937213.1"/>
    <property type="molecule type" value="Genomic_DNA"/>
</dbReference>
<evidence type="ECO:0000256" key="3">
    <source>
        <dbReference type="ARBA" id="ARBA00023015"/>
    </source>
</evidence>
<evidence type="ECO:0000256" key="7">
    <source>
        <dbReference type="SAM" id="MobiDB-lite"/>
    </source>
</evidence>
<comment type="caution">
    <text evidence="8">The sequence shown here is derived from an EMBL/GenBank/DDBJ whole genome shotgun (WGS) entry which is preliminary data.</text>
</comment>
<dbReference type="Proteomes" id="UP001334248">
    <property type="component" value="Unassembled WGS sequence"/>
</dbReference>
<accession>A0ABR0R9B3</accession>
<reference evidence="8 9" key="1">
    <citation type="journal article" date="2023" name="Res Sq">
        <title>Genomic and morphological characterization of Knufia obscura isolated from the Mars 2020 spacecraft assembly facility.</title>
        <authorList>
            <person name="Chander A.M."/>
            <person name="Teixeira M.M."/>
            <person name="Singh N.K."/>
            <person name="Williams M.P."/>
            <person name="Parker C.W."/>
            <person name="Leo P."/>
            <person name="Stajich J.E."/>
            <person name="Torok T."/>
            <person name="Tighe S."/>
            <person name="Mason C.E."/>
            <person name="Venkateswaran K."/>
        </authorList>
    </citation>
    <scope>NUCLEOTIDE SEQUENCE [LARGE SCALE GENOMIC DNA]</scope>
    <source>
        <strain evidence="8 9">CCFEE 5817</strain>
    </source>
</reference>
<keyword evidence="1" id="KW-0479">Metal-binding</keyword>
<feature type="region of interest" description="Disordered" evidence="7">
    <location>
        <begin position="1"/>
        <end position="91"/>
    </location>
</feature>
<evidence type="ECO:0000256" key="6">
    <source>
        <dbReference type="ARBA" id="ARBA00023242"/>
    </source>
</evidence>
<gene>
    <name evidence="8" type="ORF">PMZ80_010513</name>
</gene>
<evidence type="ECO:0000313" key="9">
    <source>
        <dbReference type="Proteomes" id="UP001334248"/>
    </source>
</evidence>
<evidence type="ECO:0000256" key="4">
    <source>
        <dbReference type="ARBA" id="ARBA00023125"/>
    </source>
</evidence>
<organism evidence="8 9">
    <name type="scientific">Knufia obscura</name>
    <dbReference type="NCBI Taxonomy" id="1635080"/>
    <lineage>
        <taxon>Eukaryota</taxon>
        <taxon>Fungi</taxon>
        <taxon>Dikarya</taxon>
        <taxon>Ascomycota</taxon>
        <taxon>Pezizomycotina</taxon>
        <taxon>Eurotiomycetes</taxon>
        <taxon>Chaetothyriomycetidae</taxon>
        <taxon>Chaetothyriales</taxon>
        <taxon>Trichomeriaceae</taxon>
        <taxon>Knufia</taxon>
    </lineage>
</organism>
<dbReference type="PANTHER" id="PTHR36206:SF12">
    <property type="entry name" value="ASPERCRYPTIN BIOSYNTHESIS CLUSTER-SPECIFIC TRANSCRIPTION REGULATOR ATNN-RELATED"/>
    <property type="match status" value="1"/>
</dbReference>